<evidence type="ECO:0008006" key="3">
    <source>
        <dbReference type="Google" id="ProtNLM"/>
    </source>
</evidence>
<dbReference type="InterPro" id="IPR023823">
    <property type="entry name" value="CHP04066_peptide_maturation"/>
</dbReference>
<dbReference type="NCBIfam" id="TIGR04066">
    <property type="entry name" value="nat_prod_clost"/>
    <property type="match status" value="1"/>
</dbReference>
<dbReference type="InterPro" id="IPR027417">
    <property type="entry name" value="P-loop_NTPase"/>
</dbReference>
<dbReference type="RefSeq" id="WP_185256438.1">
    <property type="nucleotide sequence ID" value="NZ_AP023368.1"/>
</dbReference>
<dbReference type="EMBL" id="AP023368">
    <property type="protein sequence ID" value="BCK00799.1"/>
    <property type="molecule type" value="Genomic_DNA"/>
</dbReference>
<organism evidence="1 2">
    <name type="scientific">Anaerocolumna chitinilytica</name>
    <dbReference type="NCBI Taxonomy" id="1727145"/>
    <lineage>
        <taxon>Bacteria</taxon>
        <taxon>Bacillati</taxon>
        <taxon>Bacillota</taxon>
        <taxon>Clostridia</taxon>
        <taxon>Lachnospirales</taxon>
        <taxon>Lachnospiraceae</taxon>
        <taxon>Anaerocolumna</taxon>
    </lineage>
</organism>
<gene>
    <name evidence="1" type="ORF">bsdcttw_38390</name>
</gene>
<proteinExistence type="predicted"/>
<dbReference type="Proteomes" id="UP000515703">
    <property type="component" value="Chromosome"/>
</dbReference>
<accession>A0A7I8DQV1</accession>
<evidence type="ECO:0000313" key="2">
    <source>
        <dbReference type="Proteomes" id="UP000515703"/>
    </source>
</evidence>
<name>A0A7I8DQV1_9FIRM</name>
<dbReference type="KEGG" id="acht:bsdcttw_38390"/>
<sequence>MLKKKAILYPVDIEICPVIRHKALLKEYEIVGLVSPKGWGYGDKDLSYIDGGCDTGMVLEDDFSKVLDQCDTVIFCDSQYYNGMETDIINKMKEAIKNNKNIVSLIQLENKYLDEIIELSSQKRCQFSFINSEIKEIDRNSNYNFRNKLKVSGMEYKSKSNAYESIGKIKTPVIFVMGVTERSSKFEIQLTIKEQLEKLGYSITLIGSRNYCEMIGGHSFPSFLYDNTISEVDKILMYHDYVKAIEEAEAPDIIIIGIPGGITKVNDKFTNKFGIYAYEISQAIDPDYVIMSVFYEDFKVEYLDNLSVLSKYRFGFEVDSFNLANIQMDWESVLRLSGDTYIKLESDFINQKIKKYENDNKMIFNIFNKEHGISMADDIINRLSNYSDIEIL</sequence>
<evidence type="ECO:0000313" key="1">
    <source>
        <dbReference type="EMBL" id="BCK00799.1"/>
    </source>
</evidence>
<protein>
    <recommendedName>
        <fullName evidence="3">TIGR04066 family peptide maturation system protein</fullName>
    </recommendedName>
</protein>
<keyword evidence="2" id="KW-1185">Reference proteome</keyword>
<dbReference type="AlphaFoldDB" id="A0A7I8DQV1"/>
<reference evidence="1 2" key="1">
    <citation type="submission" date="2020-08" db="EMBL/GenBank/DDBJ databases">
        <title>Draft genome sequencing of an Anaerocolumna strain isolated from anoxic soil subjected to BSD treatment.</title>
        <authorList>
            <person name="Uek A."/>
            <person name="Tonouchi A."/>
        </authorList>
    </citation>
    <scope>NUCLEOTIDE SEQUENCE [LARGE SCALE GENOMIC DNA]</scope>
    <source>
        <strain evidence="1 2">CTTW</strain>
    </source>
</reference>
<dbReference type="Gene3D" id="3.40.50.300">
    <property type="entry name" value="P-loop containing nucleotide triphosphate hydrolases"/>
    <property type="match status" value="1"/>
</dbReference>
<reference evidence="1 2" key="2">
    <citation type="submission" date="2020-08" db="EMBL/GenBank/DDBJ databases">
        <authorList>
            <person name="Ueki A."/>
            <person name="Tonouchi A."/>
        </authorList>
    </citation>
    <scope>NUCLEOTIDE SEQUENCE [LARGE SCALE GENOMIC DNA]</scope>
    <source>
        <strain evidence="1 2">CTTW</strain>
    </source>
</reference>